<dbReference type="RefSeq" id="YP_005086995.1">
    <property type="nucleotide sequence ID" value="NC_016650.1"/>
</dbReference>
<proteinExistence type="predicted"/>
<sequence length="181" mass="20441">MYDELKEQVVRASKNVSRLWSGIIESDDLEQRLWEQILESPGTIRVLMEATGDDRYGQLARLAHREAGRERADYEVFSGQFYYSVDEVKGVLGRILTQPGEITAEVMDVMDGLEALGARYERYLDLVLRRYADGETFQGADRTALSRALDALTELVNTSHRKNATDHRLSGGPGSRNIKES</sequence>
<dbReference type="KEGG" id="vg:11541194"/>
<evidence type="ECO:0008006" key="4">
    <source>
        <dbReference type="Google" id="ProtNLM"/>
    </source>
</evidence>
<dbReference type="InterPro" id="IPR057899">
    <property type="entry name" value="Gp53"/>
</dbReference>
<evidence type="ECO:0000313" key="2">
    <source>
        <dbReference type="EMBL" id="AEV52117.1"/>
    </source>
</evidence>
<dbReference type="OrthoDB" id="8197at10239"/>
<accession>G9FHM9</accession>
<dbReference type="GeneID" id="11541194"/>
<keyword evidence="3" id="KW-1185">Reference proteome</keyword>
<evidence type="ECO:0000256" key="1">
    <source>
        <dbReference type="SAM" id="MobiDB-lite"/>
    </source>
</evidence>
<reference evidence="2 3" key="1">
    <citation type="journal article" date="2013" name="Arch. Virol.">
        <title>Characterization and whole genome sequences of the Rhodococcus bacteriophages RGL3 and RER2.</title>
        <authorList>
            <person name="Petrovski S."/>
            <person name="Seviour R.J."/>
            <person name="Tillett D."/>
        </authorList>
    </citation>
    <scope>NUCLEOTIDE SEQUENCE [LARGE SCALE GENOMIC DNA]</scope>
</reference>
<protein>
    <recommendedName>
        <fullName evidence="4">DNA binding protein</fullName>
    </recommendedName>
</protein>
<dbReference type="Pfam" id="PF25684">
    <property type="entry name" value="Mycobacteriophage_Gp53"/>
    <property type="match status" value="1"/>
</dbReference>
<dbReference type="Proteomes" id="UP000005433">
    <property type="component" value="Segment"/>
</dbReference>
<name>G9FHM9_9CAUD</name>
<organism evidence="2 3">
    <name type="scientific">Rhodococcus phage RGL3</name>
    <dbReference type="NCBI Taxonomy" id="2922221"/>
    <lineage>
        <taxon>Viruses</taxon>
        <taxon>Duplodnaviria</taxon>
        <taxon>Heunggongvirae</taxon>
        <taxon>Uroviricota</taxon>
        <taxon>Caudoviricetes</taxon>
        <taxon>Rerduovirus</taxon>
        <taxon>Rerduovirus RGL3</taxon>
    </lineage>
</organism>
<evidence type="ECO:0000313" key="3">
    <source>
        <dbReference type="Proteomes" id="UP000005433"/>
    </source>
</evidence>
<dbReference type="EMBL" id="JN116826">
    <property type="protein sequence ID" value="AEV52117.1"/>
    <property type="molecule type" value="Genomic_DNA"/>
</dbReference>
<feature type="region of interest" description="Disordered" evidence="1">
    <location>
        <begin position="160"/>
        <end position="181"/>
    </location>
</feature>